<dbReference type="Proteomes" id="UP000824469">
    <property type="component" value="Unassembled WGS sequence"/>
</dbReference>
<dbReference type="GO" id="GO:0046294">
    <property type="term" value="P:formaldehyde catabolic process"/>
    <property type="evidence" value="ECO:0007669"/>
    <property type="project" value="TreeGrafter"/>
</dbReference>
<dbReference type="PANTHER" id="PTHR43880">
    <property type="entry name" value="ALCOHOL DEHYDROGENASE"/>
    <property type="match status" value="1"/>
</dbReference>
<dbReference type="Gene3D" id="3.90.180.10">
    <property type="entry name" value="Medium-chain alcohol dehydrogenases, catalytic domain"/>
    <property type="match status" value="1"/>
</dbReference>
<organism evidence="6 7">
    <name type="scientific">Taxus chinensis</name>
    <name type="common">Chinese yew</name>
    <name type="synonym">Taxus wallichiana var. chinensis</name>
    <dbReference type="NCBI Taxonomy" id="29808"/>
    <lineage>
        <taxon>Eukaryota</taxon>
        <taxon>Viridiplantae</taxon>
        <taxon>Streptophyta</taxon>
        <taxon>Embryophyta</taxon>
        <taxon>Tracheophyta</taxon>
        <taxon>Spermatophyta</taxon>
        <taxon>Pinopsida</taxon>
        <taxon>Pinidae</taxon>
        <taxon>Conifers II</taxon>
        <taxon>Cupressales</taxon>
        <taxon>Taxaceae</taxon>
        <taxon>Taxus</taxon>
    </lineage>
</organism>
<evidence type="ECO:0000256" key="2">
    <source>
        <dbReference type="ARBA" id="ARBA00011738"/>
    </source>
</evidence>
<accession>A0AA38GJS1</accession>
<proteinExistence type="predicted"/>
<keyword evidence="3" id="KW-0479">Metal-binding</keyword>
<reference evidence="6 7" key="1">
    <citation type="journal article" date="2021" name="Nat. Plants">
        <title>The Taxus genome provides insights into paclitaxel biosynthesis.</title>
        <authorList>
            <person name="Xiong X."/>
            <person name="Gou J."/>
            <person name="Liao Q."/>
            <person name="Li Y."/>
            <person name="Zhou Q."/>
            <person name="Bi G."/>
            <person name="Li C."/>
            <person name="Du R."/>
            <person name="Wang X."/>
            <person name="Sun T."/>
            <person name="Guo L."/>
            <person name="Liang H."/>
            <person name="Lu P."/>
            <person name="Wu Y."/>
            <person name="Zhang Z."/>
            <person name="Ro D.K."/>
            <person name="Shang Y."/>
            <person name="Huang S."/>
            <person name="Yan J."/>
        </authorList>
    </citation>
    <scope>NUCLEOTIDE SEQUENCE [LARGE SCALE GENOMIC DNA]</scope>
    <source>
        <strain evidence="6">Ta-2019</strain>
    </source>
</reference>
<gene>
    <name evidence="6" type="ORF">KI387_018191</name>
</gene>
<dbReference type="GO" id="GO:0008270">
    <property type="term" value="F:zinc ion binding"/>
    <property type="evidence" value="ECO:0007669"/>
    <property type="project" value="TreeGrafter"/>
</dbReference>
<comment type="cofactor">
    <cofactor evidence="1">
        <name>Zn(2+)</name>
        <dbReference type="ChEBI" id="CHEBI:29105"/>
    </cofactor>
</comment>
<dbReference type="Gene3D" id="3.40.50.720">
    <property type="entry name" value="NAD(P)-binding Rossmann-like Domain"/>
    <property type="match status" value="1"/>
</dbReference>
<dbReference type="Pfam" id="PF00107">
    <property type="entry name" value="ADH_zinc_N"/>
    <property type="match status" value="1"/>
</dbReference>
<feature type="non-terminal residue" evidence="6">
    <location>
        <position position="1"/>
    </location>
</feature>
<feature type="domain" description="Alcohol dehydrogenase-like C-terminal" evidence="5">
    <location>
        <begin position="70"/>
        <end position="166"/>
    </location>
</feature>
<dbReference type="GO" id="GO:0005829">
    <property type="term" value="C:cytosol"/>
    <property type="evidence" value="ECO:0007669"/>
    <property type="project" value="TreeGrafter"/>
</dbReference>
<comment type="subunit">
    <text evidence="2">Homodimer.</text>
</comment>
<dbReference type="AlphaFoldDB" id="A0AA38GJS1"/>
<comment type="caution">
    <text evidence="6">The sequence shown here is derived from an EMBL/GenBank/DDBJ whole genome shotgun (WGS) entry which is preliminary data.</text>
</comment>
<evidence type="ECO:0000256" key="3">
    <source>
        <dbReference type="ARBA" id="ARBA00022723"/>
    </source>
</evidence>
<sequence>GKPVHHFFGLSTFSEYTVVHSSCVPKVNPESPLDTICLLGCGVSAGFGAAWNIGKVKPGDSVAVFGLGTIGLATAEGARIAGATTVLGIDTESRKEEISKRFGVTEFLNPSNFDKPIQEVIKEMTNGGVDSGYECVGNVEVMLTVLQSAHPVWGRAVILGIEDLQLQLSPRFSGASVKIHKKLFCLW</sequence>
<dbReference type="InterPro" id="IPR013149">
    <property type="entry name" value="ADH-like_C"/>
</dbReference>
<keyword evidence="4" id="KW-0862">Zinc</keyword>
<dbReference type="PANTHER" id="PTHR43880:SF56">
    <property type="entry name" value="ALCOHOL DEHYDROGENASE-LIKE 4"/>
    <property type="match status" value="1"/>
</dbReference>
<dbReference type="FunFam" id="3.40.50.720:FF:000003">
    <property type="entry name" value="S-(hydroxymethyl)glutathione dehydrogenase"/>
    <property type="match status" value="1"/>
</dbReference>
<protein>
    <recommendedName>
        <fullName evidence="5">Alcohol dehydrogenase-like C-terminal domain-containing protein</fullName>
    </recommendedName>
</protein>
<dbReference type="EMBL" id="JAHRHJ020000003">
    <property type="protein sequence ID" value="KAH9323552.1"/>
    <property type="molecule type" value="Genomic_DNA"/>
</dbReference>
<evidence type="ECO:0000256" key="1">
    <source>
        <dbReference type="ARBA" id="ARBA00001947"/>
    </source>
</evidence>
<keyword evidence="7" id="KW-1185">Reference proteome</keyword>
<evidence type="ECO:0000256" key="4">
    <source>
        <dbReference type="ARBA" id="ARBA00022833"/>
    </source>
</evidence>
<dbReference type="GO" id="GO:0051903">
    <property type="term" value="F:S-(hydroxymethyl)glutathione dehydrogenase [NAD(P)+] activity"/>
    <property type="evidence" value="ECO:0007669"/>
    <property type="project" value="TreeGrafter"/>
</dbReference>
<evidence type="ECO:0000313" key="7">
    <source>
        <dbReference type="Proteomes" id="UP000824469"/>
    </source>
</evidence>
<feature type="non-terminal residue" evidence="6">
    <location>
        <position position="187"/>
    </location>
</feature>
<dbReference type="OMA" id="TSSAPAX"/>
<evidence type="ECO:0000313" key="6">
    <source>
        <dbReference type="EMBL" id="KAH9323552.1"/>
    </source>
</evidence>
<name>A0AA38GJS1_TAXCH</name>
<evidence type="ECO:0000259" key="5">
    <source>
        <dbReference type="Pfam" id="PF00107"/>
    </source>
</evidence>
<dbReference type="InterPro" id="IPR036291">
    <property type="entry name" value="NAD(P)-bd_dom_sf"/>
</dbReference>
<dbReference type="SUPFAM" id="SSF51735">
    <property type="entry name" value="NAD(P)-binding Rossmann-fold domains"/>
    <property type="match status" value="1"/>
</dbReference>